<organism evidence="3 4">
    <name type="scientific">Xiphophorus maculatus</name>
    <name type="common">Southern platyfish</name>
    <name type="synonym">Platypoecilus maculatus</name>
    <dbReference type="NCBI Taxonomy" id="8083"/>
    <lineage>
        <taxon>Eukaryota</taxon>
        <taxon>Metazoa</taxon>
        <taxon>Chordata</taxon>
        <taxon>Craniata</taxon>
        <taxon>Vertebrata</taxon>
        <taxon>Euteleostomi</taxon>
        <taxon>Actinopterygii</taxon>
        <taxon>Neopterygii</taxon>
        <taxon>Teleostei</taxon>
        <taxon>Neoteleostei</taxon>
        <taxon>Acanthomorphata</taxon>
        <taxon>Ovalentaria</taxon>
        <taxon>Atherinomorphae</taxon>
        <taxon>Cyprinodontiformes</taxon>
        <taxon>Poeciliidae</taxon>
        <taxon>Poeciliinae</taxon>
        <taxon>Xiphophorus</taxon>
    </lineage>
</organism>
<feature type="compositionally biased region" description="Polar residues" evidence="1">
    <location>
        <begin position="891"/>
        <end position="900"/>
    </location>
</feature>
<dbReference type="PANTHER" id="PTHR13284">
    <property type="entry name" value="GH01354P"/>
    <property type="match status" value="1"/>
</dbReference>
<evidence type="ECO:0000259" key="2">
    <source>
        <dbReference type="Pfam" id="PF01248"/>
    </source>
</evidence>
<dbReference type="GO" id="GO:0035368">
    <property type="term" value="F:selenocysteine insertion sequence binding"/>
    <property type="evidence" value="ECO:0007669"/>
    <property type="project" value="InterPro"/>
</dbReference>
<dbReference type="InterPro" id="IPR004038">
    <property type="entry name" value="Ribosomal_eL8/eL30/eS12/Gad45"/>
</dbReference>
<keyword evidence="4" id="KW-1185">Reference proteome</keyword>
<feature type="compositionally biased region" description="Low complexity" evidence="1">
    <location>
        <begin position="909"/>
        <end position="918"/>
    </location>
</feature>
<feature type="compositionally biased region" description="Basic and acidic residues" evidence="1">
    <location>
        <begin position="510"/>
        <end position="523"/>
    </location>
</feature>
<dbReference type="GO" id="GO:0043021">
    <property type="term" value="F:ribonucleoprotein complex binding"/>
    <property type="evidence" value="ECO:0007669"/>
    <property type="project" value="TreeGrafter"/>
</dbReference>
<sequence length="1020" mass="111094">RDAVPDVKLSPEVEPFIPLRKGFEGSLVSMSLSGEAGGGGGGGGSGGVEAAPIPSYLITCYPFVQENQPNRQHPMYNGGELRWPQPNPSPGGPYLAYPILSSPQPPVSNDYAYYQIMPAPCPPVMGFYQPFPGTYAGPVQAGVVSPVSADVGERPLPLGPTYGMTSQRGRGIPRSNVFPLILGRRPPTRHIAMQKEVCTLTPDGRTKTVMLVDAAQQTDFPGEVTGRCASEQVSPQMWKNRTKRRRASHPAEGYNEQGASEADIDSDSGYCSPKHNQATGVTQRTPENTATPMVSGTWVNVASQATPKYWRDRNGQFHRADQRKIPEQRNLPQVKFLHYHHGCALQLDDLPENSPINIVQTPIPITTSVPKRAKSQRKKALAAALATAQEYSEISMEQKKLQEAFTKAAGKKSKTSVELDLGDMLAALEKQQQAMKARQLTNTKPLSFTVGTTTPFHSSGSTSVPSMLRGHQQALSAPHNALDSTAPRVKRGKEREIPKVKRPTALKKIILKEREGKKGKSCAEQDSAGPDEHGDECLQFTDDLSREPASQEENGLSVPSDGSLSPASQNSPYSITPVSQGSPASSGIGSPMASNAITKIHSRRFREYCNQVLSKEIDESVTLLLQELVRFQERVYQKDPTKAKSKRRLVMGLREVTKHMKLHKIKCVIISPNCEKIQAKGGLDEALYNVIAMAREQEIPFVFALGRKALGRCVNKLVPVSVVGIFNYSGAEGLFNRLVSLTEEARKAYKDMVSALEQEQAEEALKNDKKVPHHMGHSRNHSAASAISFCSIFSEPISEVNEKEYETNWRSMMESSDAPEPVETEPCRPAASAASQSNNSETSAATSTITTNTTSSSVVPGSTAPQPRTGPPTQGPAERDEVRADDRLELASQSTETGSLDGSCRGPLTSSITSTTSTLVPGMLEEAEEEDDEEEDYTPEPISVEVPTLSSRIDSWVSKTLENLNLGKSQESTEEEEEDEEEDDEEERGQSGDEDDLDSADVTEPKVEEKEQVEAKKASV</sequence>
<feature type="compositionally biased region" description="Polar residues" evidence="1">
    <location>
        <begin position="560"/>
        <end position="590"/>
    </location>
</feature>
<accession>M3ZJ79</accession>
<feature type="compositionally biased region" description="Basic and acidic residues" evidence="1">
    <location>
        <begin position="877"/>
        <end position="889"/>
    </location>
</feature>
<dbReference type="Gene3D" id="3.30.1330.30">
    <property type="match status" value="1"/>
</dbReference>
<feature type="compositionally biased region" description="Acidic residues" evidence="1">
    <location>
        <begin position="972"/>
        <end position="1001"/>
    </location>
</feature>
<feature type="region of interest" description="Disordered" evidence="1">
    <location>
        <begin position="456"/>
        <end position="590"/>
    </location>
</feature>
<reference evidence="3" key="3">
    <citation type="submission" date="2025-08" db="UniProtKB">
        <authorList>
            <consortium name="Ensembl"/>
        </authorList>
    </citation>
    <scope>IDENTIFICATION</scope>
    <source>
        <strain evidence="3">JP 163 A</strain>
    </source>
</reference>
<dbReference type="FunFam" id="3.30.1330.30:FF:000004">
    <property type="entry name" value="selenocysteine insertion sequence-binding protein 2"/>
    <property type="match status" value="1"/>
</dbReference>
<dbReference type="Ensembl" id="ENSXMAT00000002276.2">
    <property type="protein sequence ID" value="ENSXMAP00000002271.2"/>
    <property type="gene ID" value="ENSXMAG00000002266.2"/>
</dbReference>
<dbReference type="SUPFAM" id="SSF55315">
    <property type="entry name" value="L30e-like"/>
    <property type="match status" value="1"/>
</dbReference>
<dbReference type="HOGENOM" id="CLU_009625_0_0_1"/>
<protein>
    <submittedName>
        <fullName evidence="3">SECIS binding protein 2 like</fullName>
    </submittedName>
</protein>
<feature type="compositionally biased region" description="Acidic residues" evidence="1">
    <location>
        <begin position="925"/>
        <end position="938"/>
    </location>
</feature>
<evidence type="ECO:0000256" key="1">
    <source>
        <dbReference type="SAM" id="MobiDB-lite"/>
    </source>
</evidence>
<dbReference type="Proteomes" id="UP000002852">
    <property type="component" value="Unassembled WGS sequence"/>
</dbReference>
<dbReference type="GO" id="GO:0001514">
    <property type="term" value="P:selenocysteine incorporation"/>
    <property type="evidence" value="ECO:0007669"/>
    <property type="project" value="UniProtKB-ARBA"/>
</dbReference>
<feature type="compositionally biased region" description="Polar residues" evidence="1">
    <location>
        <begin position="948"/>
        <end position="969"/>
    </location>
</feature>
<proteinExistence type="predicted"/>
<feature type="compositionally biased region" description="Polar residues" evidence="1">
    <location>
        <begin position="456"/>
        <end position="465"/>
    </location>
</feature>
<feature type="domain" description="Ribosomal protein eL8/eL30/eS12/Gadd45" evidence="2">
    <location>
        <begin position="638"/>
        <end position="731"/>
    </location>
</feature>
<feature type="region of interest" description="Disordered" evidence="1">
    <location>
        <begin position="227"/>
        <end position="292"/>
    </location>
</feature>
<evidence type="ECO:0000313" key="3">
    <source>
        <dbReference type="Ensembl" id="ENSXMAP00000002271.2"/>
    </source>
</evidence>
<feature type="compositionally biased region" description="Basic and acidic residues" evidence="1">
    <location>
        <begin position="1003"/>
        <end position="1020"/>
    </location>
</feature>
<feature type="compositionally biased region" description="Low complexity" evidence="1">
    <location>
        <begin position="830"/>
        <end position="857"/>
    </location>
</feature>
<dbReference type="GO" id="GO:1990904">
    <property type="term" value="C:ribonucleoprotein complex"/>
    <property type="evidence" value="ECO:0007669"/>
    <property type="project" value="TreeGrafter"/>
</dbReference>
<dbReference type="GeneTree" id="ENSGT00490000043356"/>
<dbReference type="AlphaFoldDB" id="M3ZJ79"/>
<feature type="compositionally biased region" description="Polar residues" evidence="1">
    <location>
        <begin position="274"/>
        <end position="292"/>
    </location>
</feature>
<reference evidence="4" key="1">
    <citation type="submission" date="2012-01" db="EMBL/GenBank/DDBJ databases">
        <authorList>
            <person name="Walter R."/>
            <person name="Schartl M."/>
            <person name="Warren W."/>
        </authorList>
    </citation>
    <scope>NUCLEOTIDE SEQUENCE [LARGE SCALE GENOMIC DNA]</scope>
    <source>
        <strain evidence="4">JP 163 A</strain>
    </source>
</reference>
<dbReference type="Pfam" id="PF01248">
    <property type="entry name" value="Ribosomal_L7Ae"/>
    <property type="match status" value="1"/>
</dbReference>
<dbReference type="GO" id="GO:0003730">
    <property type="term" value="F:mRNA 3'-UTR binding"/>
    <property type="evidence" value="ECO:0007669"/>
    <property type="project" value="TreeGrafter"/>
</dbReference>
<dbReference type="InterPro" id="IPR029064">
    <property type="entry name" value="Ribosomal_eL30-like_sf"/>
</dbReference>
<dbReference type="eggNOG" id="ENOG502QUP4">
    <property type="taxonomic scope" value="Eukaryota"/>
</dbReference>
<dbReference type="PANTHER" id="PTHR13284:SF10">
    <property type="entry name" value="SELENOCYSTEINE INSERTION SEQUENCE-BINDING PROTEIN 2-LIKE"/>
    <property type="match status" value="1"/>
</dbReference>
<evidence type="ECO:0000313" key="4">
    <source>
        <dbReference type="Proteomes" id="UP000002852"/>
    </source>
</evidence>
<name>M3ZJ79_XIPMA</name>
<dbReference type="InterPro" id="IPR040051">
    <property type="entry name" value="SECISBP2"/>
</dbReference>
<dbReference type="GO" id="GO:0005739">
    <property type="term" value="C:mitochondrion"/>
    <property type="evidence" value="ECO:0007669"/>
    <property type="project" value="TreeGrafter"/>
</dbReference>
<feature type="region of interest" description="Disordered" evidence="1">
    <location>
        <begin position="808"/>
        <end position="1020"/>
    </location>
</feature>
<reference evidence="4" key="2">
    <citation type="journal article" date="2013" name="Nat. Genet.">
        <title>The genome of the platyfish, Xiphophorus maculatus, provides insights into evolutionary adaptation and several complex traits.</title>
        <authorList>
            <person name="Schartl M."/>
            <person name="Walter R.B."/>
            <person name="Shen Y."/>
            <person name="Garcia T."/>
            <person name="Catchen J."/>
            <person name="Amores A."/>
            <person name="Braasch I."/>
            <person name="Chalopin D."/>
            <person name="Volff J.N."/>
            <person name="Lesch K.P."/>
            <person name="Bisazza A."/>
            <person name="Minx P."/>
            <person name="Hillier L."/>
            <person name="Wilson R.K."/>
            <person name="Fuerstenberg S."/>
            <person name="Boore J."/>
            <person name="Searle S."/>
            <person name="Postlethwait J.H."/>
            <person name="Warren W.C."/>
        </authorList>
    </citation>
    <scope>NUCLEOTIDE SEQUENCE [LARGE SCALE GENOMIC DNA]</scope>
    <source>
        <strain evidence="4">JP 163 A</strain>
    </source>
</reference>
<reference evidence="3" key="4">
    <citation type="submission" date="2025-09" db="UniProtKB">
        <authorList>
            <consortium name="Ensembl"/>
        </authorList>
    </citation>
    <scope>IDENTIFICATION</scope>
    <source>
        <strain evidence="3">JP 163 A</strain>
    </source>
</reference>